<accession>A0A1G8XML2</accession>
<dbReference type="GO" id="GO:0022625">
    <property type="term" value="C:cytosolic large ribosomal subunit"/>
    <property type="evidence" value="ECO:0007669"/>
    <property type="project" value="TreeGrafter"/>
</dbReference>
<gene>
    <name evidence="5" type="primary">rpmG</name>
    <name evidence="6" type="ORF">SAMN04488540_11588</name>
</gene>
<reference evidence="7" key="1">
    <citation type="submission" date="2016-10" db="EMBL/GenBank/DDBJ databases">
        <authorList>
            <person name="Varghese N."/>
            <person name="Submissions S."/>
        </authorList>
    </citation>
    <scope>NUCLEOTIDE SEQUENCE [LARGE SCALE GENOMIC DNA]</scope>
    <source>
        <strain evidence="7">DSM 23317</strain>
    </source>
</reference>
<dbReference type="OrthoDB" id="21586at2"/>
<evidence type="ECO:0000256" key="3">
    <source>
        <dbReference type="ARBA" id="ARBA00023274"/>
    </source>
</evidence>
<dbReference type="PROSITE" id="PS00582">
    <property type="entry name" value="RIBOSOMAL_L33"/>
    <property type="match status" value="1"/>
</dbReference>
<dbReference type="PANTHER" id="PTHR15238:SF1">
    <property type="entry name" value="LARGE RIBOSOMAL SUBUNIT PROTEIN BL33M"/>
    <property type="match status" value="1"/>
</dbReference>
<dbReference type="Pfam" id="PF00471">
    <property type="entry name" value="Ribosomal_L33"/>
    <property type="match status" value="1"/>
</dbReference>
<comment type="similarity">
    <text evidence="1 5">Belongs to the bacterial ribosomal protein bL33 family.</text>
</comment>
<keyword evidence="2 5" id="KW-0689">Ribosomal protein</keyword>
<dbReference type="Gene3D" id="2.20.28.120">
    <property type="entry name" value="Ribosomal protein L33"/>
    <property type="match status" value="1"/>
</dbReference>
<organism evidence="6 7">
    <name type="scientific">Ferrimonas sediminum</name>
    <dbReference type="NCBI Taxonomy" id="718193"/>
    <lineage>
        <taxon>Bacteria</taxon>
        <taxon>Pseudomonadati</taxon>
        <taxon>Pseudomonadota</taxon>
        <taxon>Gammaproteobacteria</taxon>
        <taxon>Alteromonadales</taxon>
        <taxon>Ferrimonadaceae</taxon>
        <taxon>Ferrimonas</taxon>
    </lineage>
</organism>
<proteinExistence type="inferred from homology"/>
<dbReference type="AlphaFoldDB" id="A0A1G8XML2"/>
<dbReference type="RefSeq" id="WP_028112610.1">
    <property type="nucleotide sequence ID" value="NZ_FNEM01000015.1"/>
</dbReference>
<dbReference type="InterPro" id="IPR001705">
    <property type="entry name" value="Ribosomal_bL33"/>
</dbReference>
<sequence length="56" mass="6494">MAAKGGREKIRLVSTAGTGHFYTTDKNKRNMPEKFEIKKFDPKARKHVLYKEAKIK</sequence>
<dbReference type="GO" id="GO:0006412">
    <property type="term" value="P:translation"/>
    <property type="evidence" value="ECO:0007669"/>
    <property type="project" value="UniProtKB-UniRule"/>
</dbReference>
<dbReference type="InterPro" id="IPR018264">
    <property type="entry name" value="Ribosomal_bL33_CS"/>
</dbReference>
<name>A0A1G8XML2_9GAMM</name>
<keyword evidence="3 5" id="KW-0687">Ribonucleoprotein</keyword>
<protein>
    <recommendedName>
        <fullName evidence="4 5">Large ribosomal subunit protein bL33</fullName>
    </recommendedName>
</protein>
<dbReference type="NCBIfam" id="NF001860">
    <property type="entry name" value="PRK00595.1"/>
    <property type="match status" value="1"/>
</dbReference>
<dbReference type="EMBL" id="FNEM01000015">
    <property type="protein sequence ID" value="SDJ91811.1"/>
    <property type="molecule type" value="Genomic_DNA"/>
</dbReference>
<evidence type="ECO:0000313" key="6">
    <source>
        <dbReference type="EMBL" id="SDJ91811.1"/>
    </source>
</evidence>
<dbReference type="InterPro" id="IPR011332">
    <property type="entry name" value="Ribosomal_zn-bd"/>
</dbReference>
<dbReference type="PANTHER" id="PTHR15238">
    <property type="entry name" value="54S RIBOSOMAL PROTEIN L39, MITOCHONDRIAL"/>
    <property type="match status" value="1"/>
</dbReference>
<keyword evidence="7" id="KW-1185">Reference proteome</keyword>
<evidence type="ECO:0000256" key="4">
    <source>
        <dbReference type="ARBA" id="ARBA00035176"/>
    </source>
</evidence>
<dbReference type="InterPro" id="IPR038584">
    <property type="entry name" value="Ribosomal_bL33_sf"/>
</dbReference>
<evidence type="ECO:0000256" key="5">
    <source>
        <dbReference type="HAMAP-Rule" id="MF_00294"/>
    </source>
</evidence>
<evidence type="ECO:0000256" key="2">
    <source>
        <dbReference type="ARBA" id="ARBA00022980"/>
    </source>
</evidence>
<dbReference type="FunFam" id="2.20.28.120:FF:000001">
    <property type="entry name" value="50S ribosomal protein L33"/>
    <property type="match status" value="1"/>
</dbReference>
<dbReference type="NCBIfam" id="TIGR01023">
    <property type="entry name" value="rpmG_bact"/>
    <property type="match status" value="1"/>
</dbReference>
<evidence type="ECO:0000313" key="7">
    <source>
        <dbReference type="Proteomes" id="UP000199527"/>
    </source>
</evidence>
<dbReference type="Proteomes" id="UP000199527">
    <property type="component" value="Unassembled WGS sequence"/>
</dbReference>
<dbReference type="GO" id="GO:0003735">
    <property type="term" value="F:structural constituent of ribosome"/>
    <property type="evidence" value="ECO:0007669"/>
    <property type="project" value="InterPro"/>
</dbReference>
<evidence type="ECO:0000256" key="1">
    <source>
        <dbReference type="ARBA" id="ARBA00007596"/>
    </source>
</evidence>
<dbReference type="SUPFAM" id="SSF57829">
    <property type="entry name" value="Zn-binding ribosomal proteins"/>
    <property type="match status" value="1"/>
</dbReference>
<dbReference type="HAMAP" id="MF_00294">
    <property type="entry name" value="Ribosomal_bL33"/>
    <property type="match status" value="1"/>
</dbReference>